<name>A0A0G2AKN8_9BACT</name>
<evidence type="ECO:0000256" key="1">
    <source>
        <dbReference type="SAM" id="SignalP"/>
    </source>
</evidence>
<evidence type="ECO:0000313" key="3">
    <source>
        <dbReference type="Proteomes" id="UP000033870"/>
    </source>
</evidence>
<accession>A0A0G2AKN8</accession>
<keyword evidence="1" id="KW-0732">Signal</keyword>
<dbReference type="STRING" id="1619044.UY92_C0013G0016"/>
<proteinExistence type="predicted"/>
<feature type="chain" id="PRO_5002542095" description="IPT/TIG domain-containing protein" evidence="1">
    <location>
        <begin position="30"/>
        <end position="999"/>
    </location>
</feature>
<protein>
    <recommendedName>
        <fullName evidence="4">IPT/TIG domain-containing protein</fullName>
    </recommendedName>
</protein>
<dbReference type="AlphaFoldDB" id="A0A0G2AKN8"/>
<feature type="signal peptide" evidence="1">
    <location>
        <begin position="1"/>
        <end position="29"/>
    </location>
</feature>
<dbReference type="EMBL" id="LCRX01000013">
    <property type="protein sequence ID" value="KKW41817.1"/>
    <property type="molecule type" value="Genomic_DNA"/>
</dbReference>
<sequence>MKSTGKLFSALTLSLILALSLLPALPVLAAAFVTLDVFSGLPGTVQVSGGGWSPGETVSVYLGSVSGAPAATAPAGSGGSFGPLAVAVPANTPPGPLSVIALGSVSGEPQLNSFYVQPYLPGITVAGGGNTPGSSLLIHGQGYAANETVRFTLNGADMGQTTADAGGAFSGTATVPFVPAGNYLVRAEGQSSRAESSAYFYVGGFYPGITPSAYYILPTQALNFTGSGFAPGETVQITVDGSQTPLGAITADSSGSFSSAGAVTIPLSLAGIRTFRLLGLTSQAQAQVEVTVGGFNPQVTPSAYFSLPGSTVAFSGTGFAPGETVKVSDIQSQAEMAQFAVDAEGSFTALGSFAIPFDWAPGGRTLRLSGQVGGGETDVTFVVGQFNSLVSPSAYLVVAGQDLTFSGDGFAAGETVRVTESGHPDVLANITADGNGSFAAAGAFTVPFAWADTSRSFKLTGQTSRTEAAVTITVAQFVPLATPSDYYLLPGSQISFFGSGFAALENITVTRAGEAAPLAEITADAGGGFQNAGSFAVPFAWSGQQTLVLAGQMSGATLEMLITASAFNPQISPSSFYVKPGESVTLSGTGFAANEPVNVSLAGGKTVAVTADAAGSFAAAGPFPAGQGGTTLHLAAAGVNSAAKAEVDVPVGGLYPEITPDQWYVPSGRNILFSGYGFAPEEDVILTGEGNTVMATILTDLAGAFTNLLVKTGFGGNRQSVYAFRGTMSGAAAEAAITMAGLQPYVSLNTYYAAPGTAVLLSGTGFAADEPVTITLGSATVYAAADEAGNVTAAPITIPFDATGTAVSVTALGDNSGASGSTFLTLAPFTPQVMPSTWYTAPGSNLTFTGSGFAPGEAVAVAIGNAAVAAVNADESGGFITEPIKIPFGSAAADFSFTGNISHGVATVPVSLAELHPGIALSTYYDPGGTPLTIHGFGFVSVEPVIIAFGGQTLGTALSDDAGNLRGCAGRGGQFYRLRLPAGGNRRDYHRPDRRGRSA</sequence>
<evidence type="ECO:0000313" key="2">
    <source>
        <dbReference type="EMBL" id="KKW41817.1"/>
    </source>
</evidence>
<evidence type="ECO:0008006" key="4">
    <source>
        <dbReference type="Google" id="ProtNLM"/>
    </source>
</evidence>
<dbReference type="PATRIC" id="fig|1619044.3.peg.933"/>
<gene>
    <name evidence="2" type="ORF">UY92_C0013G0016</name>
</gene>
<organism evidence="2 3">
    <name type="scientific">Candidatus Magasanikbacteria bacterium GW2011_GWA2_56_11</name>
    <dbReference type="NCBI Taxonomy" id="1619044"/>
    <lineage>
        <taxon>Bacteria</taxon>
        <taxon>Candidatus Magasanikiibacteriota</taxon>
    </lineage>
</organism>
<reference evidence="2 3" key="1">
    <citation type="journal article" date="2015" name="Nature">
        <title>rRNA introns, odd ribosomes, and small enigmatic genomes across a large radiation of phyla.</title>
        <authorList>
            <person name="Brown C.T."/>
            <person name="Hug L.A."/>
            <person name="Thomas B.C."/>
            <person name="Sharon I."/>
            <person name="Castelle C.J."/>
            <person name="Singh A."/>
            <person name="Wilkins M.J."/>
            <person name="Williams K.H."/>
            <person name="Banfield J.F."/>
        </authorList>
    </citation>
    <scope>NUCLEOTIDE SEQUENCE [LARGE SCALE GENOMIC DNA]</scope>
</reference>
<dbReference type="Proteomes" id="UP000033870">
    <property type="component" value="Unassembled WGS sequence"/>
</dbReference>
<comment type="caution">
    <text evidence="2">The sequence shown here is derived from an EMBL/GenBank/DDBJ whole genome shotgun (WGS) entry which is preliminary data.</text>
</comment>